<accession>A0A6J4NI98</accession>
<feature type="region of interest" description="Disordered" evidence="1">
    <location>
        <begin position="1"/>
        <end position="50"/>
    </location>
</feature>
<name>A0A6J4NI98_9ACTN</name>
<feature type="non-terminal residue" evidence="2">
    <location>
        <position position="50"/>
    </location>
</feature>
<feature type="non-terminal residue" evidence="2">
    <location>
        <position position="1"/>
    </location>
</feature>
<dbReference type="EMBL" id="CADCUT010000022">
    <property type="protein sequence ID" value="CAA9387971.1"/>
    <property type="molecule type" value="Genomic_DNA"/>
</dbReference>
<evidence type="ECO:0000256" key="1">
    <source>
        <dbReference type="SAM" id="MobiDB-lite"/>
    </source>
</evidence>
<evidence type="ECO:0000313" key="2">
    <source>
        <dbReference type="EMBL" id="CAA9387971.1"/>
    </source>
</evidence>
<reference evidence="2" key="1">
    <citation type="submission" date="2020-02" db="EMBL/GenBank/DDBJ databases">
        <authorList>
            <person name="Meier V. D."/>
        </authorList>
    </citation>
    <scope>NUCLEOTIDE SEQUENCE</scope>
    <source>
        <strain evidence="2">AVDCRST_MAG03</strain>
    </source>
</reference>
<organism evidence="2">
    <name type="scientific">uncultured Rubrobacteraceae bacterium</name>
    <dbReference type="NCBI Taxonomy" id="349277"/>
    <lineage>
        <taxon>Bacteria</taxon>
        <taxon>Bacillati</taxon>
        <taxon>Actinomycetota</taxon>
        <taxon>Rubrobacteria</taxon>
        <taxon>Rubrobacterales</taxon>
        <taxon>Rubrobacteraceae</taxon>
        <taxon>environmental samples</taxon>
    </lineage>
</organism>
<proteinExistence type="predicted"/>
<gene>
    <name evidence="2" type="ORF">AVDCRST_MAG03-397</name>
</gene>
<sequence>DRRKIRQRGDPRPRGRRPLGSPIKPHAPAPASRCPRGSHTLRIRTGGRRM</sequence>
<protein>
    <submittedName>
        <fullName evidence="2">Uncharacterized protein</fullName>
    </submittedName>
</protein>
<feature type="compositionally biased region" description="Basic residues" evidence="1">
    <location>
        <begin position="39"/>
        <end position="50"/>
    </location>
</feature>
<dbReference type="AlphaFoldDB" id="A0A6J4NI98"/>